<dbReference type="PROSITE" id="PS00189">
    <property type="entry name" value="LIPOYL"/>
    <property type="match status" value="1"/>
</dbReference>
<dbReference type="Proteomes" id="UP000264141">
    <property type="component" value="Unassembled WGS sequence"/>
</dbReference>
<dbReference type="InterPro" id="IPR001078">
    <property type="entry name" value="2-oxoacid_DH_actylTfrase"/>
</dbReference>
<reference evidence="7 8" key="1">
    <citation type="journal article" date="2018" name="Nat. Biotechnol.">
        <title>A standardized bacterial taxonomy based on genome phylogeny substantially revises the tree of life.</title>
        <authorList>
            <person name="Parks D.H."/>
            <person name="Chuvochina M."/>
            <person name="Waite D.W."/>
            <person name="Rinke C."/>
            <person name="Skarshewski A."/>
            <person name="Chaumeil P.A."/>
            <person name="Hugenholtz P."/>
        </authorList>
    </citation>
    <scope>NUCLEOTIDE SEQUENCE [LARGE SCALE GENOMIC DNA]</scope>
    <source>
        <strain evidence="7">UBA8781</strain>
    </source>
</reference>
<dbReference type="STRING" id="229919.GCA_001050195_00686"/>
<dbReference type="Pfam" id="PF00364">
    <property type="entry name" value="Biotin_lipoyl"/>
    <property type="match status" value="1"/>
</dbReference>
<keyword evidence="4" id="KW-0012">Acyltransferase</keyword>
<evidence type="ECO:0000256" key="1">
    <source>
        <dbReference type="ARBA" id="ARBA00001938"/>
    </source>
</evidence>
<dbReference type="SUPFAM" id="SSF51230">
    <property type="entry name" value="Single hybrid motif"/>
    <property type="match status" value="1"/>
</dbReference>
<dbReference type="AlphaFoldDB" id="A0A3D1JI57"/>
<dbReference type="GO" id="GO:0006086">
    <property type="term" value="P:pyruvate decarboxylation to acetyl-CoA"/>
    <property type="evidence" value="ECO:0007669"/>
    <property type="project" value="InterPro"/>
</dbReference>
<name>A0A3D1JI57_9CHLR</name>
<sequence>MAEIVTMPKLGFDMQEGTLVRWVRVEGEAVEKGQVLAEIETDKATVEVESVASGIVYKHLVEQGSVVPVGTPIAVIAAPGEQVTDLPGGMEAPAAEKSAVAEVPVEAEAPAAPEVSGETGRIKASPLARRLAQEKGVDLAGIRGSGPGGRIVRKDIEAALAAATQSVPAAVIPPEMPPAPAVQPPVMPLWSETAAAPQDERLPIGKLRAAIGRRMVESKQQLPHFYVTASYNVEALMALRSQLNAFLPEGQKLTVNDFIIKATALTLREFRNLNASIVDKEIIRHGHINIGVAVAVEGGLLTIVCRDADLKPLRLISSEVRDLALRARSGKVRPEDIEGSTFSISNLGMFDVENFGAIINPPEAAILAVGSAQKVPVVEGDEVRVGVRMKATLSADHRVTDGAEAAQFMQALRKYLEEPLRLLL</sequence>
<dbReference type="InterPro" id="IPR036625">
    <property type="entry name" value="E3-bd_dom_sf"/>
</dbReference>
<dbReference type="InterPro" id="IPR004167">
    <property type="entry name" value="PSBD"/>
</dbReference>
<dbReference type="Gene3D" id="3.30.559.10">
    <property type="entry name" value="Chloramphenicol acetyltransferase-like domain"/>
    <property type="match status" value="1"/>
</dbReference>
<dbReference type="PROSITE" id="PS51826">
    <property type="entry name" value="PSBD"/>
    <property type="match status" value="1"/>
</dbReference>
<comment type="cofactor">
    <cofactor evidence="1 4">
        <name>(R)-lipoate</name>
        <dbReference type="ChEBI" id="CHEBI:83088"/>
    </cofactor>
</comment>
<dbReference type="InterPro" id="IPR003016">
    <property type="entry name" value="2-oxoA_DH_lipoyl-BS"/>
</dbReference>
<dbReference type="SUPFAM" id="SSF52777">
    <property type="entry name" value="CoA-dependent acyltransferases"/>
    <property type="match status" value="1"/>
</dbReference>
<keyword evidence="4" id="KW-0808">Transferase</keyword>
<dbReference type="Pfam" id="PF00198">
    <property type="entry name" value="2-oxoacid_dh"/>
    <property type="match status" value="1"/>
</dbReference>
<protein>
    <recommendedName>
        <fullName evidence="4">Dihydrolipoamide acetyltransferase component of pyruvate dehydrogenase complex</fullName>
        <ecNumber evidence="4">2.3.1.-</ecNumber>
    </recommendedName>
</protein>
<gene>
    <name evidence="7" type="ORF">DEQ80_09970</name>
</gene>
<evidence type="ECO:0000259" key="6">
    <source>
        <dbReference type="PROSITE" id="PS51826"/>
    </source>
</evidence>
<keyword evidence="3 4" id="KW-0450">Lipoyl</keyword>
<feature type="domain" description="Peripheral subunit-binding (PSBD)" evidence="6">
    <location>
        <begin position="123"/>
        <end position="160"/>
    </location>
</feature>
<dbReference type="InterPro" id="IPR045257">
    <property type="entry name" value="E2/Pdx1"/>
</dbReference>
<dbReference type="InterPro" id="IPR023213">
    <property type="entry name" value="CAT-like_dom_sf"/>
</dbReference>
<dbReference type="Gene3D" id="4.10.320.10">
    <property type="entry name" value="E3-binding domain"/>
    <property type="match status" value="1"/>
</dbReference>
<evidence type="ECO:0000313" key="7">
    <source>
        <dbReference type="EMBL" id="HCE18173.1"/>
    </source>
</evidence>
<evidence type="ECO:0000256" key="3">
    <source>
        <dbReference type="ARBA" id="ARBA00022823"/>
    </source>
</evidence>
<dbReference type="PROSITE" id="PS50968">
    <property type="entry name" value="BIOTINYL_LIPOYL"/>
    <property type="match status" value="1"/>
</dbReference>
<comment type="similarity">
    <text evidence="2 4">Belongs to the 2-oxoacid dehydrogenase family.</text>
</comment>
<dbReference type="Pfam" id="PF02817">
    <property type="entry name" value="E3_binding"/>
    <property type="match status" value="1"/>
</dbReference>
<feature type="domain" description="Lipoyl-binding" evidence="5">
    <location>
        <begin position="2"/>
        <end position="77"/>
    </location>
</feature>
<organism evidence="7 8">
    <name type="scientific">Anaerolinea thermolimosa</name>
    <dbReference type="NCBI Taxonomy" id="229919"/>
    <lineage>
        <taxon>Bacteria</taxon>
        <taxon>Bacillati</taxon>
        <taxon>Chloroflexota</taxon>
        <taxon>Anaerolineae</taxon>
        <taxon>Anaerolineales</taxon>
        <taxon>Anaerolineaceae</taxon>
        <taxon>Anaerolinea</taxon>
    </lineage>
</organism>
<dbReference type="InterPro" id="IPR000089">
    <property type="entry name" value="Biotin_lipoyl"/>
</dbReference>
<dbReference type="InterPro" id="IPR011053">
    <property type="entry name" value="Single_hybrid_motif"/>
</dbReference>
<evidence type="ECO:0000313" key="8">
    <source>
        <dbReference type="Proteomes" id="UP000264141"/>
    </source>
</evidence>
<evidence type="ECO:0000256" key="4">
    <source>
        <dbReference type="RuleBase" id="RU003423"/>
    </source>
</evidence>
<dbReference type="CDD" id="cd06849">
    <property type="entry name" value="lipoyl_domain"/>
    <property type="match status" value="1"/>
</dbReference>
<evidence type="ECO:0000259" key="5">
    <source>
        <dbReference type="PROSITE" id="PS50968"/>
    </source>
</evidence>
<dbReference type="PANTHER" id="PTHR23151:SF90">
    <property type="entry name" value="DIHYDROLIPOYLLYSINE-RESIDUE ACETYLTRANSFERASE COMPONENT OF PYRUVATE DEHYDROGENASE COMPLEX, MITOCHONDRIAL-RELATED"/>
    <property type="match status" value="1"/>
</dbReference>
<dbReference type="SUPFAM" id="SSF47005">
    <property type="entry name" value="Peripheral subunit-binding domain of 2-oxo acid dehydrogenase complex"/>
    <property type="match status" value="1"/>
</dbReference>
<accession>A0A3D1JI57</accession>
<dbReference type="PANTHER" id="PTHR23151">
    <property type="entry name" value="DIHYDROLIPOAMIDE ACETYL/SUCCINYL-TRANSFERASE-RELATED"/>
    <property type="match status" value="1"/>
</dbReference>
<dbReference type="EMBL" id="DPBP01000040">
    <property type="protein sequence ID" value="HCE18173.1"/>
    <property type="molecule type" value="Genomic_DNA"/>
</dbReference>
<dbReference type="EC" id="2.3.1.-" evidence="4"/>
<comment type="caution">
    <text evidence="7">The sequence shown here is derived from an EMBL/GenBank/DDBJ whole genome shotgun (WGS) entry which is preliminary data.</text>
</comment>
<dbReference type="GO" id="GO:0016746">
    <property type="term" value="F:acyltransferase activity"/>
    <property type="evidence" value="ECO:0007669"/>
    <property type="project" value="UniProtKB-KW"/>
</dbReference>
<dbReference type="GO" id="GO:0045254">
    <property type="term" value="C:pyruvate dehydrogenase complex"/>
    <property type="evidence" value="ECO:0007669"/>
    <property type="project" value="InterPro"/>
</dbReference>
<evidence type="ECO:0000256" key="2">
    <source>
        <dbReference type="ARBA" id="ARBA00007317"/>
    </source>
</evidence>
<proteinExistence type="inferred from homology"/>
<dbReference type="Gene3D" id="2.40.50.100">
    <property type="match status" value="1"/>
</dbReference>